<dbReference type="InParanoid" id="A0A1E1LIV9"/>
<reference evidence="5" key="1">
    <citation type="submission" date="2016-03" db="EMBL/GenBank/DDBJ databases">
        <authorList>
            <person name="Ploux O."/>
        </authorList>
    </citation>
    <scope>NUCLEOTIDE SEQUENCE [LARGE SCALE GENOMIC DNA]</scope>
    <source>
        <strain evidence="5">UK7</strain>
    </source>
</reference>
<dbReference type="Gene3D" id="3.30.470.20">
    <property type="entry name" value="ATP-grasp fold, B domain"/>
    <property type="match status" value="1"/>
</dbReference>
<evidence type="ECO:0000256" key="1">
    <source>
        <dbReference type="PROSITE-ProRule" id="PRU00409"/>
    </source>
</evidence>
<keyword evidence="1" id="KW-0067">ATP-binding</keyword>
<evidence type="ECO:0000259" key="3">
    <source>
        <dbReference type="PROSITE" id="PS50975"/>
    </source>
</evidence>
<name>A0A1E1LIV9_9HELO</name>
<proteinExistence type="predicted"/>
<keyword evidence="2" id="KW-0472">Membrane</keyword>
<organism evidence="4 5">
    <name type="scientific">Rhynchosporium graminicola</name>
    <dbReference type="NCBI Taxonomy" id="2792576"/>
    <lineage>
        <taxon>Eukaryota</taxon>
        <taxon>Fungi</taxon>
        <taxon>Dikarya</taxon>
        <taxon>Ascomycota</taxon>
        <taxon>Pezizomycotina</taxon>
        <taxon>Leotiomycetes</taxon>
        <taxon>Helotiales</taxon>
        <taxon>Ploettnerulaceae</taxon>
        <taxon>Rhynchosporium</taxon>
    </lineage>
</organism>
<feature type="transmembrane region" description="Helical" evidence="2">
    <location>
        <begin position="17"/>
        <end position="40"/>
    </location>
</feature>
<feature type="transmembrane region" description="Helical" evidence="2">
    <location>
        <begin position="462"/>
        <end position="481"/>
    </location>
</feature>
<evidence type="ECO:0000256" key="2">
    <source>
        <dbReference type="SAM" id="Phobius"/>
    </source>
</evidence>
<dbReference type="PROSITE" id="PS50975">
    <property type="entry name" value="ATP_GRASP"/>
    <property type="match status" value="1"/>
</dbReference>
<dbReference type="GO" id="GO:0046872">
    <property type="term" value="F:metal ion binding"/>
    <property type="evidence" value="ECO:0007669"/>
    <property type="project" value="InterPro"/>
</dbReference>
<dbReference type="InterPro" id="IPR011761">
    <property type="entry name" value="ATP-grasp"/>
</dbReference>
<dbReference type="Gene3D" id="3.40.50.20">
    <property type="match status" value="1"/>
</dbReference>
<feature type="domain" description="ATP-grasp" evidence="3">
    <location>
        <begin position="191"/>
        <end position="389"/>
    </location>
</feature>
<evidence type="ECO:0000313" key="4">
    <source>
        <dbReference type="EMBL" id="CZT10426.1"/>
    </source>
</evidence>
<protein>
    <recommendedName>
        <fullName evidence="3">ATP-grasp domain-containing protein</fullName>
    </recommendedName>
</protein>
<comment type="caution">
    <text evidence="4">The sequence shown here is derived from an EMBL/GenBank/DDBJ whole genome shotgun (WGS) entry which is preliminary data.</text>
</comment>
<dbReference type="GO" id="GO:0005524">
    <property type="term" value="F:ATP binding"/>
    <property type="evidence" value="ECO:0007669"/>
    <property type="project" value="UniProtKB-UniRule"/>
</dbReference>
<evidence type="ECO:0000313" key="5">
    <source>
        <dbReference type="Proteomes" id="UP000178129"/>
    </source>
</evidence>
<dbReference type="InterPro" id="IPR036291">
    <property type="entry name" value="NAD(P)-bd_dom_sf"/>
</dbReference>
<dbReference type="AlphaFoldDB" id="A0A1E1LIV9"/>
<keyword evidence="1" id="KW-0547">Nucleotide-binding</keyword>
<accession>A0A1E1LIV9</accession>
<keyword evidence="2" id="KW-1133">Transmembrane helix</keyword>
<keyword evidence="5" id="KW-1185">Reference proteome</keyword>
<sequence>MPLTAKSPAYMHFLQNVLLISLAALWAPLCTLIGFSSWIISPYTKTAQKVDQQRQLRQSSASRSQRTVLVTGVGMSKGLFIARAFYQAGYTVVGADFEPFFIPVCGRFSKALKIFHRLSKPSDAVGTAAYIDSLVNVIEKEKVDLWVSCSGVASALEDGKAAEAVEKLTSCRVVQFGVEMTGLLHEKHSFIDNTAKIGLNTPDTQLITSVEEGLTLLHPKSEKSDKTFIMKSVGMDDSIRADMSLLPFSHVEKTRAHLSNIRPSKTRPFVLQQFINGPEYCTHSIVVRGRVLAFTCCPSAELLMHYKALSPSDDMFKAMLKYTQIYAEKMGTQMTGHFSIDFLLDQDGNEEDLMKKIYPIECNPRAHTAVILFAEQSMEMADSYFEVAKDETAWKTGSQLITTTSSTGYYWVGHDLVTRLLLPLVAFLTLRTQFSDLKRGWMEFFDHVLYWRDGTYEIWDPWPFWALYCIYWPCIFLARIYTGKKWSRCNVSTTKVFDC</sequence>
<dbReference type="SUPFAM" id="SSF56059">
    <property type="entry name" value="Glutathione synthetase ATP-binding domain-like"/>
    <property type="match status" value="1"/>
</dbReference>
<dbReference type="Proteomes" id="UP000178129">
    <property type="component" value="Unassembled WGS sequence"/>
</dbReference>
<gene>
    <name evidence="4" type="ORF">RCO7_10526</name>
</gene>
<dbReference type="SUPFAM" id="SSF51735">
    <property type="entry name" value="NAD(P)-binding Rossmann-fold domains"/>
    <property type="match status" value="1"/>
</dbReference>
<dbReference type="EMBL" id="FJUW01000055">
    <property type="protein sequence ID" value="CZT10426.1"/>
    <property type="molecule type" value="Genomic_DNA"/>
</dbReference>
<keyword evidence="2" id="KW-0812">Transmembrane</keyword>